<evidence type="ECO:0000313" key="1">
    <source>
        <dbReference type="EMBL" id="EMF12311.1"/>
    </source>
</evidence>
<dbReference type="OrthoDB" id="3650571at2759"/>
<protein>
    <recommendedName>
        <fullName evidence="3">F-box domain-containing protein</fullName>
    </recommendedName>
</protein>
<dbReference type="Proteomes" id="UP000016931">
    <property type="component" value="Unassembled WGS sequence"/>
</dbReference>
<proteinExistence type="predicted"/>
<name>N1QLR1_SPHMS</name>
<reference evidence="1 2" key="1">
    <citation type="journal article" date="2012" name="PLoS Pathog.">
        <title>Diverse lifestyles and strategies of plant pathogenesis encoded in the genomes of eighteen Dothideomycetes fungi.</title>
        <authorList>
            <person name="Ohm R.A."/>
            <person name="Feau N."/>
            <person name="Henrissat B."/>
            <person name="Schoch C.L."/>
            <person name="Horwitz B.A."/>
            <person name="Barry K.W."/>
            <person name="Condon B.J."/>
            <person name="Copeland A.C."/>
            <person name="Dhillon B."/>
            <person name="Glaser F."/>
            <person name="Hesse C.N."/>
            <person name="Kosti I."/>
            <person name="LaButti K."/>
            <person name="Lindquist E.A."/>
            <person name="Lucas S."/>
            <person name="Salamov A.A."/>
            <person name="Bradshaw R.E."/>
            <person name="Ciuffetti L."/>
            <person name="Hamelin R.C."/>
            <person name="Kema G.H.J."/>
            <person name="Lawrence C."/>
            <person name="Scott J.A."/>
            <person name="Spatafora J.W."/>
            <person name="Turgeon B.G."/>
            <person name="de Wit P.J.G.M."/>
            <person name="Zhong S."/>
            <person name="Goodwin S.B."/>
            <person name="Grigoriev I.V."/>
        </authorList>
    </citation>
    <scope>NUCLEOTIDE SEQUENCE [LARGE SCALE GENOMIC DNA]</scope>
    <source>
        <strain evidence="1 2">SO2202</strain>
    </source>
</reference>
<organism evidence="1 2">
    <name type="scientific">Sphaerulina musiva (strain SO2202)</name>
    <name type="common">Poplar stem canker fungus</name>
    <name type="synonym">Septoria musiva</name>
    <dbReference type="NCBI Taxonomy" id="692275"/>
    <lineage>
        <taxon>Eukaryota</taxon>
        <taxon>Fungi</taxon>
        <taxon>Dikarya</taxon>
        <taxon>Ascomycota</taxon>
        <taxon>Pezizomycotina</taxon>
        <taxon>Dothideomycetes</taxon>
        <taxon>Dothideomycetidae</taxon>
        <taxon>Mycosphaerellales</taxon>
        <taxon>Mycosphaerellaceae</taxon>
        <taxon>Sphaerulina</taxon>
    </lineage>
</organism>
<keyword evidence="2" id="KW-1185">Reference proteome</keyword>
<dbReference type="HOGENOM" id="CLU_691110_0_0_1"/>
<dbReference type="EMBL" id="KB456265">
    <property type="protein sequence ID" value="EMF12311.1"/>
    <property type="molecule type" value="Genomic_DNA"/>
</dbReference>
<dbReference type="SUPFAM" id="SSF52047">
    <property type="entry name" value="RNI-like"/>
    <property type="match status" value="1"/>
</dbReference>
<dbReference type="AlphaFoldDB" id="N1QLR1"/>
<evidence type="ECO:0000313" key="2">
    <source>
        <dbReference type="Proteomes" id="UP000016931"/>
    </source>
</evidence>
<sequence>MAASTPNHEPPAVRAISPNANLAKLAAEIHIEIAEMLEDKELRVLRQVCRALAKDTTDVFAKRFFSMMNVSLDIKSLQRFVEMTNISYLAKWMKRIKLRPEPWCRIDGRKTFKRDALTQSFRNLSLLGAGKSIGTSGVWPPASDYKIIGHALADSRHVIDDLKLEWGDWMLGPALFQPIDVERMQVLFQTWAKLRVLRINPLNRFNFETMGGGFHRLFLSAFQITSLYLSMNDIGQVDQFDLRHYPILNEVFSLKHLRQLRLGGVRTNVSYMTDVVLNGRSSLKELVLSRCTIWDGHEPLLWPIVLNHIADELHLTSFQAVHLKGGDDYKGFHQGYFCDCDGSHGFKYEGSKEDIRAKIKQLAETGGHSGMWEIEHKGEDEDWWEVEDEGDDEDWWLRE</sequence>
<evidence type="ECO:0008006" key="3">
    <source>
        <dbReference type="Google" id="ProtNLM"/>
    </source>
</evidence>
<accession>N1QLR1</accession>
<gene>
    <name evidence="1" type="ORF">SEPMUDRAFT_134189</name>
</gene>
<dbReference type="GeneID" id="27899754"/>
<dbReference type="RefSeq" id="XP_016760432.1">
    <property type="nucleotide sequence ID" value="XM_016902617.1"/>
</dbReference>